<dbReference type="Proteomes" id="UP001300692">
    <property type="component" value="Unassembled WGS sequence"/>
</dbReference>
<keyword evidence="4" id="KW-1185">Reference proteome</keyword>
<organism evidence="3 4">
    <name type="scientific">Reichenbachiella ulvae</name>
    <dbReference type="NCBI Taxonomy" id="2980104"/>
    <lineage>
        <taxon>Bacteria</taxon>
        <taxon>Pseudomonadati</taxon>
        <taxon>Bacteroidota</taxon>
        <taxon>Cytophagia</taxon>
        <taxon>Cytophagales</taxon>
        <taxon>Reichenbachiellaceae</taxon>
        <taxon>Reichenbachiella</taxon>
    </lineage>
</organism>
<dbReference type="Pfam" id="PF17829">
    <property type="entry name" value="GH115_C"/>
    <property type="match status" value="1"/>
</dbReference>
<reference evidence="3 4" key="1">
    <citation type="submission" date="2022-10" db="EMBL/GenBank/DDBJ databases">
        <title>Comparative genomics and taxonomic characterization of three novel marine species of genus Reichenbachiella exhibiting antioxidant and polysaccharide degradation activities.</title>
        <authorList>
            <person name="Muhammad N."/>
            <person name="Lee Y.-J."/>
            <person name="Ko J."/>
            <person name="Kim S.-G."/>
        </authorList>
    </citation>
    <scope>NUCLEOTIDE SEQUENCE [LARGE SCALE GENOMIC DNA]</scope>
    <source>
        <strain evidence="3 4">ABR2-5</strain>
    </source>
</reference>
<dbReference type="InterPro" id="IPR041437">
    <property type="entry name" value="GH115_C"/>
</dbReference>
<keyword evidence="1 3" id="KW-0378">Hydrolase</keyword>
<dbReference type="SUPFAM" id="SSF55545">
    <property type="entry name" value="beta-N-acetylhexosaminidase-like domain"/>
    <property type="match status" value="1"/>
</dbReference>
<dbReference type="Gene3D" id="2.60.120.1620">
    <property type="match status" value="1"/>
</dbReference>
<evidence type="ECO:0000259" key="2">
    <source>
        <dbReference type="Pfam" id="PF17829"/>
    </source>
</evidence>
<evidence type="ECO:0000256" key="1">
    <source>
        <dbReference type="ARBA" id="ARBA00022801"/>
    </source>
</evidence>
<dbReference type="Gene3D" id="1.20.58.2150">
    <property type="match status" value="1"/>
</dbReference>
<dbReference type="Gene3D" id="3.30.379.10">
    <property type="entry name" value="Chitobiase/beta-hexosaminidase domain 2-like"/>
    <property type="match status" value="1"/>
</dbReference>
<accession>A0ABT3CTP3</accession>
<dbReference type="RefSeq" id="WP_264137420.1">
    <property type="nucleotide sequence ID" value="NZ_JAOYOD010000001.1"/>
</dbReference>
<dbReference type="InterPro" id="IPR042301">
    <property type="entry name" value="GH115_sf"/>
</dbReference>
<gene>
    <name evidence="3" type="ORF">N7U62_08040</name>
</gene>
<protein>
    <submittedName>
        <fullName evidence="3">Glycosyl hydrolase 115 family protein</fullName>
    </submittedName>
</protein>
<feature type="domain" description="Gylcosyl hydrolase 115 C-terminal" evidence="2">
    <location>
        <begin position="779"/>
        <end position="942"/>
    </location>
</feature>
<dbReference type="InterPro" id="IPR031924">
    <property type="entry name" value="GH115"/>
</dbReference>
<sequence length="942" mass="107410">MNYYQLAGLLLLSIMTACTQTPEQKSDEWVSFESRENFFPIYEDGTVANLYVDQSEDEGILIAAQNLQKDLTALTGQTPQLFRSKEEITAGKLIIIGNTNDEVITSLDVDTKSLKGKWEQFLIQGISNPFGNGSEALVISGSDKRGAIFGIYELSEKMGVSPWYFWADVPIQKQNQIFVNPNPYTTGEPKVKYRGIFINDEAPALSGWAYSNFGGFNSEFYAHVFELILRSKGNYLWPAMWGRSIYEDDPKSPILADKMGIVLGTSHHEPLTRAHADWGRKDRGPWNYVKNKENLRQFWREGAERMGDKESLLTIGMRGDGDEPMTEGTAIELLETIVADQRQIIEEVTGKPAKETPQIWALYKEVQEYYDKGMRVDDDITLLLCDDNWGNIRKLPAYGDTARSGGYGIYYHFDYVGGPRNYKWINTTQISRVWEQMTTAYDYGVDQVWIVNVGDIKPMEFPISFFLDLAWDPEAIKAEDIPQYGVEWAANQFDETSSELIADLLNQYTLFNSRRKPELLDQNTYSLVRFNEFERIVEDYKALAEKAKKVKKELSPEYHDAYFQLVEFPIAASTNLNEMYFEVAKNRMYATQGRQATALTAQKAQELYGKDSLLTQQYHQLKDGKWNHMMSQTHIGYTYWQQPDVQAMPEVTTDMALIKGPQAGFMIENSSDWWPEMEKEWALPNFDSRNDQRFYIEVFSRGSEASSFAILADNSPLSFSEQSGNIDSQQRIEIKVDWEKVNDSKTGEFSLVLNQDTVSIAWKVTNIPEAIGTTATVINNGMASIQAIDYDQKKENETISWLTIPQMGKTASTVVAQPSYAKSEILDANTPHLEYNIYLMEATDSLKVKVVTAPTMNYHNDEGLSYAISFDDQEAQIVNIHSEENYVNWYKQVADNATFTTTTHGLDSGQHTLNIWHIDSKIPFQRLDLITGQEPYSYLGQP</sequence>
<dbReference type="PANTHER" id="PTHR37842:SF2">
    <property type="entry name" value="GYLCOSYL HYDROLASE 115 C-TERMINAL DOMAIN-CONTAINING PROTEIN"/>
    <property type="match status" value="1"/>
</dbReference>
<proteinExistence type="predicted"/>
<evidence type="ECO:0000313" key="3">
    <source>
        <dbReference type="EMBL" id="MCV9386608.1"/>
    </source>
</evidence>
<dbReference type="Gene3D" id="3.20.20.520">
    <property type="entry name" value="Glycosyl hydrolase family 115"/>
    <property type="match status" value="1"/>
</dbReference>
<evidence type="ECO:0000313" key="4">
    <source>
        <dbReference type="Proteomes" id="UP001300692"/>
    </source>
</evidence>
<name>A0ABT3CTP3_9BACT</name>
<comment type="caution">
    <text evidence="3">The sequence shown here is derived from an EMBL/GenBank/DDBJ whole genome shotgun (WGS) entry which is preliminary data.</text>
</comment>
<dbReference type="PANTHER" id="PTHR37842">
    <property type="match status" value="1"/>
</dbReference>
<dbReference type="InterPro" id="IPR029018">
    <property type="entry name" value="Hex-like_dom2"/>
</dbReference>
<dbReference type="GO" id="GO:0016787">
    <property type="term" value="F:hydrolase activity"/>
    <property type="evidence" value="ECO:0007669"/>
    <property type="project" value="UniProtKB-KW"/>
</dbReference>
<dbReference type="Pfam" id="PF15979">
    <property type="entry name" value="Glyco_hydro_115"/>
    <property type="match status" value="1"/>
</dbReference>
<dbReference type="EMBL" id="JAOYOD010000001">
    <property type="protein sequence ID" value="MCV9386608.1"/>
    <property type="molecule type" value="Genomic_DNA"/>
</dbReference>